<reference evidence="2" key="1">
    <citation type="submission" date="2014-11" db="EMBL/GenBank/DDBJ databases">
        <authorList>
            <person name="Amaro Gonzalez C."/>
        </authorList>
    </citation>
    <scope>NUCLEOTIDE SEQUENCE</scope>
</reference>
<feature type="region of interest" description="Disordered" evidence="1">
    <location>
        <begin position="1"/>
        <end position="20"/>
    </location>
</feature>
<dbReference type="AlphaFoldDB" id="A0A0E9VEW4"/>
<accession>A0A0E9VEW4</accession>
<protein>
    <submittedName>
        <fullName evidence="2">Uncharacterized protein</fullName>
    </submittedName>
</protein>
<evidence type="ECO:0000256" key="1">
    <source>
        <dbReference type="SAM" id="MobiDB-lite"/>
    </source>
</evidence>
<proteinExistence type="predicted"/>
<name>A0A0E9VEW4_ANGAN</name>
<sequence>MEEVIQGKQSNEHKIASENE</sequence>
<dbReference type="EMBL" id="GBXM01031970">
    <property type="protein sequence ID" value="JAH76607.1"/>
    <property type="molecule type" value="Transcribed_RNA"/>
</dbReference>
<feature type="compositionally biased region" description="Basic and acidic residues" evidence="1">
    <location>
        <begin position="10"/>
        <end position="20"/>
    </location>
</feature>
<organism evidence="2">
    <name type="scientific">Anguilla anguilla</name>
    <name type="common">European freshwater eel</name>
    <name type="synonym">Muraena anguilla</name>
    <dbReference type="NCBI Taxonomy" id="7936"/>
    <lineage>
        <taxon>Eukaryota</taxon>
        <taxon>Metazoa</taxon>
        <taxon>Chordata</taxon>
        <taxon>Craniata</taxon>
        <taxon>Vertebrata</taxon>
        <taxon>Euteleostomi</taxon>
        <taxon>Actinopterygii</taxon>
        <taxon>Neopterygii</taxon>
        <taxon>Teleostei</taxon>
        <taxon>Anguilliformes</taxon>
        <taxon>Anguillidae</taxon>
        <taxon>Anguilla</taxon>
    </lineage>
</organism>
<evidence type="ECO:0000313" key="2">
    <source>
        <dbReference type="EMBL" id="JAH76607.1"/>
    </source>
</evidence>
<reference evidence="2" key="2">
    <citation type="journal article" date="2015" name="Fish Shellfish Immunol.">
        <title>Early steps in the European eel (Anguilla anguilla)-Vibrio vulnificus interaction in the gills: Role of the RtxA13 toxin.</title>
        <authorList>
            <person name="Callol A."/>
            <person name="Pajuelo D."/>
            <person name="Ebbesson L."/>
            <person name="Teles M."/>
            <person name="MacKenzie S."/>
            <person name="Amaro C."/>
        </authorList>
    </citation>
    <scope>NUCLEOTIDE SEQUENCE</scope>
</reference>